<evidence type="ECO:0000256" key="5">
    <source>
        <dbReference type="ARBA" id="ARBA00012964"/>
    </source>
</evidence>
<dbReference type="AlphaFoldDB" id="A0A2A8CYE2"/>
<dbReference type="PANTHER" id="PTHR11845">
    <property type="entry name" value="5'-DEOXYNUCLEOTIDASE HDDC2"/>
    <property type="match status" value="1"/>
</dbReference>
<dbReference type="InterPro" id="IPR039356">
    <property type="entry name" value="YfbR/HDDC2"/>
</dbReference>
<comment type="cofactor">
    <cofactor evidence="3">
        <name>Co(2+)</name>
        <dbReference type="ChEBI" id="CHEBI:48828"/>
    </cofactor>
</comment>
<dbReference type="RefSeq" id="WP_098075574.1">
    <property type="nucleotide sequence ID" value="NZ_PDEQ01000004.1"/>
</dbReference>
<comment type="cofactor">
    <cofactor evidence="2">
        <name>Mn(2+)</name>
        <dbReference type="ChEBI" id="CHEBI:29035"/>
    </cofactor>
</comment>
<evidence type="ECO:0000256" key="4">
    <source>
        <dbReference type="ARBA" id="ARBA00011738"/>
    </source>
</evidence>
<dbReference type="EMBL" id="PDEQ01000004">
    <property type="protein sequence ID" value="PEN13650.1"/>
    <property type="molecule type" value="Genomic_DNA"/>
</dbReference>
<evidence type="ECO:0000256" key="3">
    <source>
        <dbReference type="ARBA" id="ARBA00001941"/>
    </source>
</evidence>
<dbReference type="InterPro" id="IPR003607">
    <property type="entry name" value="HD/PDEase_dom"/>
</dbReference>
<evidence type="ECO:0000256" key="2">
    <source>
        <dbReference type="ARBA" id="ARBA00001936"/>
    </source>
</evidence>
<comment type="subunit">
    <text evidence="4">Homodimer.</text>
</comment>
<evidence type="ECO:0000256" key="6">
    <source>
        <dbReference type="ARBA" id="ARBA00022723"/>
    </source>
</evidence>
<organism evidence="9 10">
    <name type="scientific">Longibacter salinarum</name>
    <dbReference type="NCBI Taxonomy" id="1850348"/>
    <lineage>
        <taxon>Bacteria</taxon>
        <taxon>Pseudomonadati</taxon>
        <taxon>Rhodothermota</taxon>
        <taxon>Rhodothermia</taxon>
        <taxon>Rhodothermales</taxon>
        <taxon>Salisaetaceae</taxon>
        <taxon>Longibacter</taxon>
    </lineage>
</organism>
<accession>A0A2A8CYE2</accession>
<dbReference type="PANTHER" id="PTHR11845:SF13">
    <property type="entry name" value="5'-DEOXYNUCLEOTIDASE HDDC2"/>
    <property type="match status" value="1"/>
</dbReference>
<dbReference type="EC" id="3.1.3.89" evidence="5"/>
<evidence type="ECO:0000256" key="1">
    <source>
        <dbReference type="ARBA" id="ARBA00001638"/>
    </source>
</evidence>
<dbReference type="SMART" id="SM00471">
    <property type="entry name" value="HDc"/>
    <property type="match status" value="1"/>
</dbReference>
<dbReference type="GO" id="GO:0002953">
    <property type="term" value="F:5'-deoxynucleotidase activity"/>
    <property type="evidence" value="ECO:0007669"/>
    <property type="project" value="UniProtKB-EC"/>
</dbReference>
<evidence type="ECO:0000313" key="10">
    <source>
        <dbReference type="Proteomes" id="UP000220102"/>
    </source>
</evidence>
<keyword evidence="6" id="KW-0479">Metal-binding</keyword>
<name>A0A2A8CYE2_9BACT</name>
<dbReference type="Pfam" id="PF13023">
    <property type="entry name" value="HD_3"/>
    <property type="match status" value="1"/>
</dbReference>
<comment type="caution">
    <text evidence="9">The sequence shown here is derived from an EMBL/GenBank/DDBJ whole genome shotgun (WGS) entry which is preliminary data.</text>
</comment>
<keyword evidence="10" id="KW-1185">Reference proteome</keyword>
<comment type="catalytic activity">
    <reaction evidence="1">
        <text>a 2'-deoxyribonucleoside 5'-phosphate + H2O = a 2'-deoxyribonucleoside + phosphate</text>
        <dbReference type="Rhea" id="RHEA:36167"/>
        <dbReference type="ChEBI" id="CHEBI:15377"/>
        <dbReference type="ChEBI" id="CHEBI:18274"/>
        <dbReference type="ChEBI" id="CHEBI:43474"/>
        <dbReference type="ChEBI" id="CHEBI:65317"/>
        <dbReference type="EC" id="3.1.3.89"/>
    </reaction>
</comment>
<dbReference type="SUPFAM" id="SSF109604">
    <property type="entry name" value="HD-domain/PDEase-like"/>
    <property type="match status" value="1"/>
</dbReference>
<dbReference type="InterPro" id="IPR006674">
    <property type="entry name" value="HD_domain"/>
</dbReference>
<evidence type="ECO:0000256" key="7">
    <source>
        <dbReference type="ARBA" id="ARBA00022801"/>
    </source>
</evidence>
<protein>
    <recommendedName>
        <fullName evidence="5">5'-deoxynucleotidase</fullName>
        <ecNumber evidence="5">3.1.3.89</ecNumber>
    </recommendedName>
</protein>
<dbReference type="OrthoDB" id="9796032at2"/>
<evidence type="ECO:0000313" key="9">
    <source>
        <dbReference type="EMBL" id="PEN13650.1"/>
    </source>
</evidence>
<evidence type="ECO:0000259" key="8">
    <source>
        <dbReference type="SMART" id="SM00471"/>
    </source>
</evidence>
<dbReference type="Proteomes" id="UP000220102">
    <property type="component" value="Unassembled WGS sequence"/>
</dbReference>
<keyword evidence="7 9" id="KW-0378">Hydrolase</keyword>
<dbReference type="GO" id="GO:0046872">
    <property type="term" value="F:metal ion binding"/>
    <property type="evidence" value="ECO:0007669"/>
    <property type="project" value="UniProtKB-KW"/>
</dbReference>
<dbReference type="Gene3D" id="1.10.3210.10">
    <property type="entry name" value="Hypothetical protein af1432"/>
    <property type="match status" value="1"/>
</dbReference>
<reference evidence="9 10" key="1">
    <citation type="submission" date="2017-10" db="EMBL/GenBank/DDBJ databases">
        <title>Draft genome of Longibacter Salinarum.</title>
        <authorList>
            <person name="Goh K.M."/>
            <person name="Shamsir M.S."/>
            <person name="Lim S.W."/>
        </authorList>
    </citation>
    <scope>NUCLEOTIDE SEQUENCE [LARGE SCALE GENOMIC DNA]</scope>
    <source>
        <strain evidence="9 10">KCTC 52045</strain>
    </source>
</reference>
<feature type="domain" description="HD/PDEase" evidence="8">
    <location>
        <begin position="30"/>
        <end position="147"/>
    </location>
</feature>
<sequence length="187" mass="20902">MSDLSGIITFLQRAEAMKNTLRSGYTSDGRTESVAEHTWRLTLMVTVLGPEYPDVDIAKLLKMCIVHDLGEALNGDIPAPEQVEQGDKPDRERADLLDLTDTLPPSTQAEVVALWDEYEAAETREARLAKAFDKLETILQHNQGQNPPDFDYAFNLDYGAEYTNVDALIKQFRTVLDKETARLAGTD</sequence>
<dbReference type="GO" id="GO:0005737">
    <property type="term" value="C:cytoplasm"/>
    <property type="evidence" value="ECO:0007669"/>
    <property type="project" value="TreeGrafter"/>
</dbReference>
<proteinExistence type="predicted"/>
<gene>
    <name evidence="9" type="ORF">CRI94_10120</name>
</gene>